<dbReference type="GO" id="GO:0016829">
    <property type="term" value="F:lyase activity"/>
    <property type="evidence" value="ECO:0007669"/>
    <property type="project" value="UniProtKB-KW"/>
</dbReference>
<evidence type="ECO:0000313" key="7">
    <source>
        <dbReference type="EMBL" id="CBY92096.1"/>
    </source>
</evidence>
<dbReference type="InterPro" id="IPR008948">
    <property type="entry name" value="L-Aspartase-like"/>
</dbReference>
<protein>
    <recommendedName>
        <fullName evidence="2">Hypoxanthine-guanine phosphoribosyltransferase</fullName>
    </recommendedName>
</protein>
<dbReference type="Proteomes" id="UP000008637">
    <property type="component" value="Chromosome"/>
</dbReference>
<dbReference type="GO" id="GO:0052657">
    <property type="term" value="F:guanine phosphoribosyltransferase activity"/>
    <property type="evidence" value="ECO:0007669"/>
    <property type="project" value="RHEA"/>
</dbReference>
<dbReference type="GO" id="GO:0000287">
    <property type="term" value="F:magnesium ion binding"/>
    <property type="evidence" value="ECO:0007669"/>
    <property type="project" value="TreeGrafter"/>
</dbReference>
<dbReference type="SUPFAM" id="SSF48557">
    <property type="entry name" value="L-aspartase-like"/>
    <property type="match status" value="1"/>
</dbReference>
<dbReference type="SUPFAM" id="SSF53271">
    <property type="entry name" value="PRTase-like"/>
    <property type="match status" value="1"/>
</dbReference>
<evidence type="ECO:0000256" key="3">
    <source>
        <dbReference type="ARBA" id="ARBA00023239"/>
    </source>
</evidence>
<comment type="pathway">
    <text evidence="1">Purine metabolism; GMP biosynthesis via salvage pathway; GMP from guanine: step 1/1.</text>
</comment>
<accession>E8ZKD0</accession>
<evidence type="ECO:0000256" key="1">
    <source>
        <dbReference type="ARBA" id="ARBA00004676"/>
    </source>
</evidence>
<evidence type="ECO:0000313" key="8">
    <source>
        <dbReference type="Proteomes" id="UP000008637"/>
    </source>
</evidence>
<dbReference type="CDD" id="cd06223">
    <property type="entry name" value="PRTases_typeI"/>
    <property type="match status" value="1"/>
</dbReference>
<dbReference type="PANTHER" id="PTHR43340">
    <property type="entry name" value="HYPOXANTHINE-GUANINE PHOSPHORIBOSYLTRANSFERASE"/>
    <property type="match status" value="1"/>
</dbReference>
<dbReference type="GO" id="GO:0006178">
    <property type="term" value="P:guanine salvage"/>
    <property type="evidence" value="ECO:0007669"/>
    <property type="project" value="TreeGrafter"/>
</dbReference>
<reference evidence="7 8" key="1">
    <citation type="journal article" date="2011" name="J. Bacteriol.">
        <title>Complete genome sequence of Mycoplasma haemofelis, a hemotropic mycoplasma.</title>
        <authorList>
            <person name="Barker E.N."/>
            <person name="Helps C.R."/>
            <person name="Peters I.R."/>
            <person name="Darby A.C."/>
            <person name="Radford A.D."/>
            <person name="Tasker S."/>
        </authorList>
    </citation>
    <scope>NUCLEOTIDE SEQUENCE [LARGE SCALE GENOMIC DNA]</scope>
    <source>
        <strain evidence="7 8">Langford 1</strain>
    </source>
</reference>
<evidence type="ECO:0000256" key="2">
    <source>
        <dbReference type="ARBA" id="ARBA00022099"/>
    </source>
</evidence>
<keyword evidence="8" id="KW-1185">Reference proteome</keyword>
<keyword evidence="7" id="KW-0328">Glycosyltransferase</keyword>
<gene>
    <name evidence="7" type="primary">hpt</name>
    <name evidence="7" type="ordered locus">HF1_00880</name>
</gene>
<feature type="domain" description="Phosphoribosyltransferase" evidence="6">
    <location>
        <begin position="330"/>
        <end position="461"/>
    </location>
</feature>
<sequence length="498" mass="56263">MSRVSASQINLSYSVFSKVLKPYFSYVLQEKLANENTCKSAISKLDALLGDHTYSPDLDSFLKSSGLTPEEIEILNKFSRECILDAANKLVIKYLNESVFGGLYGFRNTLRDLAIEHKDLSQGAPFKDVASLGYRFALYYSSLKELLERVHTSRRYVELVNLNSSLDSYLDYPVDLQDFLSPYLELFHTMPFSSNQVHWFSGMVMDIVNFGKEVISDFQAMEKVGQVSLDSSLVSDSLASFDKAQTLLSGDFSLELGSYKDMVVAIENAFGALEKSLLNMKLNKDAIVASASPDRKDERALQISEVFLRVFDSERKREVIGESFFEYPELDNIILRLAGWLNNAYRGETEAVLLVGFTEGAIVLLGRIIPLLNFPLTLLTLKFSLYGEGFEADMSQVTELDFDASKYNGRRVVIFDDLMEKGITIKEFVKQMYQKVKVKDHKVCTLFTKPIPDRVGIESDFVGAWLPYTWVVGYGFDLDLKHRNVDAVGSINPKFLKS</sequence>
<dbReference type="HOGENOM" id="CLU_541659_0_0_14"/>
<dbReference type="GO" id="GO:0032264">
    <property type="term" value="P:IMP salvage"/>
    <property type="evidence" value="ECO:0007669"/>
    <property type="project" value="TreeGrafter"/>
</dbReference>
<proteinExistence type="predicted"/>
<dbReference type="GO" id="GO:0046100">
    <property type="term" value="P:hypoxanthine metabolic process"/>
    <property type="evidence" value="ECO:0007669"/>
    <property type="project" value="TreeGrafter"/>
</dbReference>
<dbReference type="Gene3D" id="3.40.50.2020">
    <property type="match status" value="1"/>
</dbReference>
<evidence type="ECO:0000259" key="6">
    <source>
        <dbReference type="Pfam" id="PF00156"/>
    </source>
</evidence>
<keyword evidence="3" id="KW-0456">Lyase</keyword>
<dbReference type="GO" id="GO:0032263">
    <property type="term" value="P:GMP salvage"/>
    <property type="evidence" value="ECO:0007669"/>
    <property type="project" value="TreeGrafter"/>
</dbReference>
<dbReference type="GO" id="GO:0005829">
    <property type="term" value="C:cytosol"/>
    <property type="evidence" value="ECO:0007669"/>
    <property type="project" value="TreeGrafter"/>
</dbReference>
<name>E8ZKD0_MYCHL</name>
<evidence type="ECO:0000256" key="4">
    <source>
        <dbReference type="ARBA" id="ARBA00048811"/>
    </source>
</evidence>
<comment type="catalytic activity">
    <reaction evidence="5">
        <text>IMP + diphosphate = hypoxanthine + 5-phospho-alpha-D-ribose 1-diphosphate</text>
        <dbReference type="Rhea" id="RHEA:17973"/>
        <dbReference type="ChEBI" id="CHEBI:17368"/>
        <dbReference type="ChEBI" id="CHEBI:33019"/>
        <dbReference type="ChEBI" id="CHEBI:58017"/>
        <dbReference type="ChEBI" id="CHEBI:58053"/>
        <dbReference type="EC" id="2.4.2.8"/>
    </reaction>
    <physiologicalReaction direction="right-to-left" evidence="5">
        <dbReference type="Rhea" id="RHEA:17975"/>
    </physiologicalReaction>
</comment>
<dbReference type="GO" id="GO:0004422">
    <property type="term" value="F:hypoxanthine phosphoribosyltransferase activity"/>
    <property type="evidence" value="ECO:0007669"/>
    <property type="project" value="RHEA"/>
</dbReference>
<evidence type="ECO:0000256" key="5">
    <source>
        <dbReference type="ARBA" id="ARBA00049402"/>
    </source>
</evidence>
<dbReference type="OrthoDB" id="9802824at2"/>
<keyword evidence="7" id="KW-0808">Transferase</keyword>
<dbReference type="KEGG" id="mha:HF1_00880"/>
<dbReference type="InterPro" id="IPR000836">
    <property type="entry name" value="PRTase_dom"/>
</dbReference>
<dbReference type="Pfam" id="PF00156">
    <property type="entry name" value="Pribosyltran"/>
    <property type="match status" value="1"/>
</dbReference>
<dbReference type="EMBL" id="FR773153">
    <property type="protein sequence ID" value="CBY92096.1"/>
    <property type="molecule type" value="Genomic_DNA"/>
</dbReference>
<organism evidence="7 8">
    <name type="scientific">Mycoplasma haemofelis (strain Langford 1)</name>
    <name type="common">Haemobartonella felis</name>
    <dbReference type="NCBI Taxonomy" id="941640"/>
    <lineage>
        <taxon>Bacteria</taxon>
        <taxon>Bacillati</taxon>
        <taxon>Mycoplasmatota</taxon>
        <taxon>Mollicutes</taxon>
        <taxon>Mycoplasmataceae</taxon>
        <taxon>Mycoplasma</taxon>
    </lineage>
</organism>
<dbReference type="InterPro" id="IPR050408">
    <property type="entry name" value="HGPRT"/>
</dbReference>
<dbReference type="InterPro" id="IPR029057">
    <property type="entry name" value="PRTase-like"/>
</dbReference>
<comment type="catalytic activity">
    <reaction evidence="4">
        <text>GMP + diphosphate = guanine + 5-phospho-alpha-D-ribose 1-diphosphate</text>
        <dbReference type="Rhea" id="RHEA:25424"/>
        <dbReference type="ChEBI" id="CHEBI:16235"/>
        <dbReference type="ChEBI" id="CHEBI:33019"/>
        <dbReference type="ChEBI" id="CHEBI:58017"/>
        <dbReference type="ChEBI" id="CHEBI:58115"/>
        <dbReference type="EC" id="2.4.2.8"/>
    </reaction>
    <physiologicalReaction direction="right-to-left" evidence="4">
        <dbReference type="Rhea" id="RHEA:25426"/>
    </physiologicalReaction>
</comment>
<dbReference type="AlphaFoldDB" id="E8ZKD0"/>
<dbReference type="PANTHER" id="PTHR43340:SF1">
    <property type="entry name" value="HYPOXANTHINE PHOSPHORIBOSYLTRANSFERASE"/>
    <property type="match status" value="1"/>
</dbReference>